<evidence type="ECO:0000313" key="3">
    <source>
        <dbReference type="EMBL" id="CEK92548.1"/>
    </source>
</evidence>
<dbReference type="AlphaFoldDB" id="A0A0B7BGU7"/>
<keyword evidence="1" id="KW-0520">NAD</keyword>
<gene>
    <name evidence="4" type="primary">ORF188908</name>
    <name evidence="3" type="synonym">ORF188905</name>
    <name evidence="5" type="synonym">ORF188914</name>
</gene>
<reference evidence="4" key="1">
    <citation type="submission" date="2014-12" db="EMBL/GenBank/DDBJ databases">
        <title>Insight into the proteome of Arion vulgaris.</title>
        <authorList>
            <person name="Aradska J."/>
            <person name="Bulat T."/>
            <person name="Smidak R."/>
            <person name="Sarate P."/>
            <person name="Gangsoo J."/>
            <person name="Sialana F."/>
            <person name="Bilban M."/>
            <person name="Lubec G."/>
        </authorList>
    </citation>
    <scope>NUCLEOTIDE SEQUENCE</scope>
    <source>
        <tissue evidence="4">Skin</tissue>
    </source>
</reference>
<dbReference type="Gene3D" id="3.90.228.10">
    <property type="match status" value="1"/>
</dbReference>
<dbReference type="GO" id="GO:1990404">
    <property type="term" value="F:NAD+-protein mono-ADP-ribosyltransferase activity"/>
    <property type="evidence" value="ECO:0007669"/>
    <property type="project" value="TreeGrafter"/>
</dbReference>
<evidence type="ECO:0000259" key="2">
    <source>
        <dbReference type="PROSITE" id="PS51059"/>
    </source>
</evidence>
<dbReference type="PANTHER" id="PTHR45740:SF2">
    <property type="entry name" value="POLY [ADP-RIBOSE] POLYMERASE"/>
    <property type="match status" value="1"/>
</dbReference>
<dbReference type="PROSITE" id="PS51059">
    <property type="entry name" value="PARP_CATALYTIC"/>
    <property type="match status" value="1"/>
</dbReference>
<name>A0A0B7BGU7_9EUPU</name>
<accession>A0A0B7BGU7</accession>
<organism evidence="4">
    <name type="scientific">Arion vulgaris</name>
    <dbReference type="NCBI Taxonomy" id="1028688"/>
    <lineage>
        <taxon>Eukaryota</taxon>
        <taxon>Metazoa</taxon>
        <taxon>Spiralia</taxon>
        <taxon>Lophotrochozoa</taxon>
        <taxon>Mollusca</taxon>
        <taxon>Gastropoda</taxon>
        <taxon>Heterobranchia</taxon>
        <taxon>Euthyneura</taxon>
        <taxon>Panpulmonata</taxon>
        <taxon>Eupulmonata</taxon>
        <taxon>Stylommatophora</taxon>
        <taxon>Helicina</taxon>
        <taxon>Arionoidea</taxon>
        <taxon>Arionidae</taxon>
        <taxon>Arion</taxon>
    </lineage>
</organism>
<keyword evidence="1" id="KW-0328">Glycosyltransferase</keyword>
<dbReference type="InterPro" id="IPR051712">
    <property type="entry name" value="ARTD-AVP"/>
</dbReference>
<dbReference type="InterPro" id="IPR012317">
    <property type="entry name" value="Poly(ADP-ribose)pol_cat_dom"/>
</dbReference>
<dbReference type="EMBL" id="HACG01045684">
    <property type="protein sequence ID" value="CEK92549.1"/>
    <property type="molecule type" value="Transcribed_RNA"/>
</dbReference>
<dbReference type="Pfam" id="PF00644">
    <property type="entry name" value="PARP"/>
    <property type="match status" value="1"/>
</dbReference>
<dbReference type="GO" id="GO:0003950">
    <property type="term" value="F:NAD+ poly-ADP-ribosyltransferase activity"/>
    <property type="evidence" value="ECO:0007669"/>
    <property type="project" value="UniProtKB-UniRule"/>
</dbReference>
<dbReference type="GO" id="GO:0005634">
    <property type="term" value="C:nucleus"/>
    <property type="evidence" value="ECO:0007669"/>
    <property type="project" value="TreeGrafter"/>
</dbReference>
<keyword evidence="1" id="KW-0808">Transferase</keyword>
<evidence type="ECO:0000313" key="4">
    <source>
        <dbReference type="EMBL" id="CEK92549.1"/>
    </source>
</evidence>
<dbReference type="EMBL" id="HACG01045686">
    <property type="protein sequence ID" value="CEK92551.1"/>
    <property type="molecule type" value="Transcribed_RNA"/>
</dbReference>
<protein>
    <recommendedName>
        <fullName evidence="1">Poly [ADP-ribose] polymerase</fullName>
        <shortName evidence="1">PARP</shortName>
        <ecNumber evidence="1">2.4.2.-</ecNumber>
    </recommendedName>
</protein>
<sequence>MASGGACVSYPKTKRSYSSEFNLMDVDSKTFKNIKRIVKSTWDPDVVGHGQDGRHLVHRRIEVTDIMRICNPKLESKYETYKKYLRRKRSETGQQYDRITGIPQELDHFSRQKLSTDINEFYLFHGTDTENALILAAQGYRVGDPKAMYGRGIYFAERFTKADQYADNKNDRDKRGTELTVLLCKVLLGDFLECTKKYAKKWKTLPFNGDYRYDSVLGSGRKMLFREFVVYDGEQCYPEYIITYKRVGWERYPPTDDEWM</sequence>
<evidence type="ECO:0000256" key="1">
    <source>
        <dbReference type="RuleBase" id="RU362114"/>
    </source>
</evidence>
<proteinExistence type="predicted"/>
<evidence type="ECO:0000313" key="5">
    <source>
        <dbReference type="EMBL" id="CEK92551.1"/>
    </source>
</evidence>
<feature type="domain" description="PARP catalytic" evidence="2">
    <location>
        <begin position="8"/>
        <end position="253"/>
    </location>
</feature>
<dbReference type="PANTHER" id="PTHR45740">
    <property type="entry name" value="POLY [ADP-RIBOSE] POLYMERASE"/>
    <property type="match status" value="1"/>
</dbReference>
<dbReference type="EC" id="2.4.2.-" evidence="1"/>
<dbReference type="SUPFAM" id="SSF56399">
    <property type="entry name" value="ADP-ribosylation"/>
    <property type="match status" value="1"/>
</dbReference>
<dbReference type="EMBL" id="HACG01045683">
    <property type="protein sequence ID" value="CEK92548.1"/>
    <property type="molecule type" value="Transcribed_RNA"/>
</dbReference>